<dbReference type="InterPro" id="IPR038587">
    <property type="entry name" value="Ribosomal_eL40_sf"/>
</dbReference>
<organism evidence="3">
    <name type="scientific">candidate division WOR-3 bacterium</name>
    <dbReference type="NCBI Taxonomy" id="2052148"/>
    <lineage>
        <taxon>Bacteria</taxon>
        <taxon>Bacteria division WOR-3</taxon>
    </lineage>
</organism>
<gene>
    <name evidence="3" type="ORF">ENF18_06475</name>
</gene>
<feature type="domain" description="DZANK-type" evidence="2">
    <location>
        <begin position="21"/>
        <end position="84"/>
    </location>
</feature>
<comment type="caution">
    <text evidence="3">The sequence shown here is derived from an EMBL/GenBank/DDBJ whole genome shotgun (WGS) entry which is preliminary data.</text>
</comment>
<dbReference type="InterPro" id="IPR025874">
    <property type="entry name" value="DZR"/>
</dbReference>
<protein>
    <submittedName>
        <fullName evidence="3">Zinc ribbon domain-containing protein</fullName>
    </submittedName>
</protein>
<evidence type="ECO:0000313" key="3">
    <source>
        <dbReference type="EMBL" id="HDI83420.1"/>
    </source>
</evidence>
<dbReference type="AlphaFoldDB" id="A0A7C0ZAB1"/>
<dbReference type="EMBL" id="DQWE01000304">
    <property type="protein sequence ID" value="HDI83420.1"/>
    <property type="molecule type" value="Genomic_DNA"/>
</dbReference>
<evidence type="ECO:0000259" key="2">
    <source>
        <dbReference type="Pfam" id="PF12773"/>
    </source>
</evidence>
<sequence length="176" mass="20684">MLKILPVIFLIPLILFAGIKCPYCGAENPDDAKYCWKCGKPLKGKQQETIQKKEQSGKREQHFIKCPYCGAENPENARFCWKCGKPLRQEKKEETRKTSPEVTRQRETLNVNEALLDSILQDLKEIKDYQKKMESLLNYKDNEIHKLKEKRKLEYLRFFYIGCIFGSLLTLFLMAQ</sequence>
<name>A0A7C0ZAB1_UNCW3</name>
<keyword evidence="1" id="KW-0812">Transmembrane</keyword>
<accession>A0A7C0ZAB1</accession>
<proteinExistence type="predicted"/>
<feature type="transmembrane region" description="Helical" evidence="1">
    <location>
        <begin position="155"/>
        <end position="175"/>
    </location>
</feature>
<dbReference type="Proteomes" id="UP000885847">
    <property type="component" value="Unassembled WGS sequence"/>
</dbReference>
<keyword evidence="1" id="KW-0472">Membrane</keyword>
<evidence type="ECO:0000256" key="1">
    <source>
        <dbReference type="SAM" id="Phobius"/>
    </source>
</evidence>
<dbReference type="Gene3D" id="4.10.1060.50">
    <property type="match status" value="2"/>
</dbReference>
<keyword evidence="1" id="KW-1133">Transmembrane helix</keyword>
<reference evidence="3" key="1">
    <citation type="journal article" date="2020" name="mSystems">
        <title>Genome- and Community-Level Interaction Insights into Carbon Utilization and Element Cycling Functions of Hydrothermarchaeota in Hydrothermal Sediment.</title>
        <authorList>
            <person name="Zhou Z."/>
            <person name="Liu Y."/>
            <person name="Xu W."/>
            <person name="Pan J."/>
            <person name="Luo Z.H."/>
            <person name="Li M."/>
        </authorList>
    </citation>
    <scope>NUCLEOTIDE SEQUENCE [LARGE SCALE GENOMIC DNA]</scope>
    <source>
        <strain evidence="3">HyVt-102</strain>
    </source>
</reference>
<dbReference type="Pfam" id="PF12773">
    <property type="entry name" value="DZR"/>
    <property type="match status" value="1"/>
</dbReference>